<gene>
    <name evidence="1" type="ORF">AB5J49_34465</name>
</gene>
<evidence type="ECO:0000313" key="1">
    <source>
        <dbReference type="EMBL" id="XDQ38049.1"/>
    </source>
</evidence>
<protein>
    <submittedName>
        <fullName evidence="1">SUKH-4 family immunity protein</fullName>
    </submittedName>
</protein>
<proteinExistence type="predicted"/>
<accession>A0AB39Q5T1</accession>
<dbReference type="Pfam" id="PF14435">
    <property type="entry name" value="SUKH-4"/>
    <property type="match status" value="1"/>
</dbReference>
<sequence length="725" mass="77691">MSPGQALAELLEWSDSGTQRVAELTGPPGSGRTETLLRLSEARGEAVLVDATGLTCEDLIDRVMTAAGFTALPEKRADWGFELEDSPLGGGLVIIVNAHRAGRTRRSTEPERMVHRFTGELAVGGGLKVVIERDLPDVRLAHDHLVVALQPSSSEEAVGHLSDGTDTEALRALALAEVRRAPLPVWTALAQALGSYVGRSLDVATTLEASGELLEVDGDGWVRFRDERHAETLRLTTDAEVVRAVNVELVAWLRDQPAAATTGQYLTQGLAMHAVQAGEFDSVQRSGRLVAHIDQVALIDAAHADDSYVVNGASPAGDAVNLWMCGVDSLPQGEWASWLHLMSTVRGDTETAAQIASSGQPLPWQVRWAHWRPPGALNAAYVRPGPLGDPVIAPEDYLPGRHAVCAPGEWDERYRVWDAETGEELAGPWPEAMPAPGRREPLWLTDMERNVTPDWDDLTVFDTLEPPFVSDQVRVGDLLVVTGLGGIFAVELHDPAVSPRLSKVHGEPLFDDSGFLPALHRGTAQRRGSYDPDLFEPGVVRRLPTGLLPEGVTDAEARRVLTDVGLPAFEGAAIRLEALDEVGLSPLAPGDLSADAVPGAYYKIGTWGAGDLVLHGGTGQVVLFGADDWSSAEDDFDAYFDDEPDDGGGPDDGGEQETSAVLIAGSLAAFIDLLQHYLVARCMLAAAGSRTERVAIRDDLEDALPDLDDADTDATFWTAALRTTD</sequence>
<dbReference type="AlphaFoldDB" id="A0AB39Q5T1"/>
<dbReference type="RefSeq" id="WP_369172761.1">
    <property type="nucleotide sequence ID" value="NZ_CP163439.1"/>
</dbReference>
<reference evidence="1" key="1">
    <citation type="submission" date="2024-07" db="EMBL/GenBank/DDBJ databases">
        <authorList>
            <person name="Yu S.T."/>
        </authorList>
    </citation>
    <scope>NUCLEOTIDE SEQUENCE</scope>
    <source>
        <strain evidence="1">R28</strain>
    </source>
</reference>
<organism evidence="1">
    <name type="scientific">Streptomyces sp. R28</name>
    <dbReference type="NCBI Taxonomy" id="3238628"/>
    <lineage>
        <taxon>Bacteria</taxon>
        <taxon>Bacillati</taxon>
        <taxon>Actinomycetota</taxon>
        <taxon>Actinomycetes</taxon>
        <taxon>Kitasatosporales</taxon>
        <taxon>Streptomycetaceae</taxon>
        <taxon>Streptomyces</taxon>
    </lineage>
</organism>
<dbReference type="InterPro" id="IPR025851">
    <property type="entry name" value="SUKH-4"/>
</dbReference>
<name>A0AB39Q5T1_9ACTN</name>
<dbReference type="EMBL" id="CP163439">
    <property type="protein sequence ID" value="XDQ38049.1"/>
    <property type="molecule type" value="Genomic_DNA"/>
</dbReference>